<protein>
    <submittedName>
        <fullName evidence="3">ParB N-terminal domain-containing protein</fullName>
    </submittedName>
</protein>
<dbReference type="InterPro" id="IPR036086">
    <property type="entry name" value="ParB/Sulfiredoxin_sf"/>
</dbReference>
<keyword evidence="4" id="KW-1185">Reference proteome</keyword>
<sequence>MARPRSHAPAPVPQQADAPSVEEYLPVPKMVKRNPADLTRLEVNARYMTQAQYQRLVDNVRRDGCLTSVPLIWAEPGLPEGRERILSGNHRTDAARDAGLEEIDCMLLDGPLASARRIAVQLSHNAINGQDDAATLAQLYEEIDDVDWRDYAGLDDKTLQLLDKVELQSLSEANLDFATVQLVFLPHERDAATAALEAARLSADSTWLAARRDYEPALDALAAVHAAHNVGNVATAFGIVLSVFEAHLEDLKAGFVDRLGQPLHKGAVGWEAVFASRAVPAADAARVLAAAKACGTALGRDVDAAEWVLLAAERQLSEQDL</sequence>
<comment type="caution">
    <text evidence="3">The sequence shown here is derived from an EMBL/GenBank/DDBJ whole genome shotgun (WGS) entry which is preliminary data.</text>
</comment>
<dbReference type="Proteomes" id="UP001592531">
    <property type="component" value="Unassembled WGS sequence"/>
</dbReference>
<dbReference type="InterPro" id="IPR003115">
    <property type="entry name" value="ParB_N"/>
</dbReference>
<evidence type="ECO:0000313" key="3">
    <source>
        <dbReference type="EMBL" id="MFC1418715.1"/>
    </source>
</evidence>
<evidence type="ECO:0000259" key="2">
    <source>
        <dbReference type="SMART" id="SM00470"/>
    </source>
</evidence>
<gene>
    <name evidence="3" type="ORF">ACEZDE_19060</name>
</gene>
<name>A0ABV6VYB5_9ACTN</name>
<proteinExistence type="predicted"/>
<feature type="domain" description="ParB-like N-terminal" evidence="2">
    <location>
        <begin position="31"/>
        <end position="126"/>
    </location>
</feature>
<organism evidence="3 4">
    <name type="scientific">Streptacidiphilus cavernicola</name>
    <dbReference type="NCBI Taxonomy" id="3342716"/>
    <lineage>
        <taxon>Bacteria</taxon>
        <taxon>Bacillati</taxon>
        <taxon>Actinomycetota</taxon>
        <taxon>Actinomycetes</taxon>
        <taxon>Kitasatosporales</taxon>
        <taxon>Streptomycetaceae</taxon>
        <taxon>Streptacidiphilus</taxon>
    </lineage>
</organism>
<accession>A0ABV6VYB5</accession>
<dbReference type="SUPFAM" id="SSF110849">
    <property type="entry name" value="ParB/Sulfiredoxin"/>
    <property type="match status" value="1"/>
</dbReference>
<dbReference type="Gene3D" id="3.90.1530.10">
    <property type="entry name" value="Conserved hypothetical protein from pyrococcus furiosus pfu- 392566-001, ParB domain"/>
    <property type="match status" value="1"/>
</dbReference>
<dbReference type="RefSeq" id="WP_380537511.1">
    <property type="nucleotide sequence ID" value="NZ_JBHFAB010000013.1"/>
</dbReference>
<dbReference type="SMART" id="SM00470">
    <property type="entry name" value="ParB"/>
    <property type="match status" value="1"/>
</dbReference>
<evidence type="ECO:0000313" key="4">
    <source>
        <dbReference type="Proteomes" id="UP001592531"/>
    </source>
</evidence>
<evidence type="ECO:0000256" key="1">
    <source>
        <dbReference type="SAM" id="MobiDB-lite"/>
    </source>
</evidence>
<dbReference type="EMBL" id="JBHFAB010000013">
    <property type="protein sequence ID" value="MFC1418715.1"/>
    <property type="molecule type" value="Genomic_DNA"/>
</dbReference>
<reference evidence="3 4" key="1">
    <citation type="submission" date="2024-09" db="EMBL/GenBank/DDBJ databases">
        <authorList>
            <person name="Lee S.D."/>
        </authorList>
    </citation>
    <scope>NUCLEOTIDE SEQUENCE [LARGE SCALE GENOMIC DNA]</scope>
    <source>
        <strain evidence="3 4">N8-3</strain>
    </source>
</reference>
<feature type="region of interest" description="Disordered" evidence="1">
    <location>
        <begin position="1"/>
        <end position="21"/>
    </location>
</feature>